<sequence length="267" mass="29442">MKSLIISLSILTTSLFGQASGKVMLLDRQGTSLNGKLPVGSTEIIVRVNDIALSGKGFVDVLVTSTIDTDGEQIRLPEISNGVFQEIVELNFHTFRIIEDEEAYNTEVNAEFLALKAASDNDDEDYDNVLNARANDLVYKGYHEEALNRAGMPTYSESETSTNGMLDFISGDVIEAVYRDNEGNTHTNSTRDITVSGYVEGTWVSDSTYIVTGDVYVDYDDTLTIEPGVMVKFYNYYGLYVYGSLFANGAAGDSIIFEPYDMTSPYD</sequence>
<dbReference type="EMBL" id="UINC01110198">
    <property type="protein sequence ID" value="SVC77545.1"/>
    <property type="molecule type" value="Genomic_DNA"/>
</dbReference>
<name>A0A382PXZ0_9ZZZZ</name>
<reference evidence="1" key="1">
    <citation type="submission" date="2018-05" db="EMBL/GenBank/DDBJ databases">
        <authorList>
            <person name="Lanie J.A."/>
            <person name="Ng W.-L."/>
            <person name="Kazmierczak K.M."/>
            <person name="Andrzejewski T.M."/>
            <person name="Davidsen T.M."/>
            <person name="Wayne K.J."/>
            <person name="Tettelin H."/>
            <person name="Glass J.I."/>
            <person name="Rusch D."/>
            <person name="Podicherti R."/>
            <person name="Tsui H.-C.T."/>
            <person name="Winkler M.E."/>
        </authorList>
    </citation>
    <scope>NUCLEOTIDE SEQUENCE</scope>
</reference>
<feature type="non-terminal residue" evidence="1">
    <location>
        <position position="267"/>
    </location>
</feature>
<protein>
    <submittedName>
        <fullName evidence="1">Uncharacterized protein</fullName>
    </submittedName>
</protein>
<proteinExistence type="predicted"/>
<dbReference type="AlphaFoldDB" id="A0A382PXZ0"/>
<organism evidence="1">
    <name type="scientific">marine metagenome</name>
    <dbReference type="NCBI Taxonomy" id="408172"/>
    <lineage>
        <taxon>unclassified sequences</taxon>
        <taxon>metagenomes</taxon>
        <taxon>ecological metagenomes</taxon>
    </lineage>
</organism>
<evidence type="ECO:0000313" key="1">
    <source>
        <dbReference type="EMBL" id="SVC77545.1"/>
    </source>
</evidence>
<gene>
    <name evidence="1" type="ORF">METZ01_LOCUS330399</name>
</gene>
<accession>A0A382PXZ0</accession>